<protein>
    <submittedName>
        <fullName evidence="4">GCN5-related N-acetyltransferase</fullName>
    </submittedName>
</protein>
<organism evidence="4 5">
    <name type="scientific">Sebaldella termitidis (strain ATCC 33386 / NCTC 11300)</name>
    <dbReference type="NCBI Taxonomy" id="526218"/>
    <lineage>
        <taxon>Bacteria</taxon>
        <taxon>Fusobacteriati</taxon>
        <taxon>Fusobacteriota</taxon>
        <taxon>Fusobacteriia</taxon>
        <taxon>Fusobacteriales</taxon>
        <taxon>Leptotrichiaceae</taxon>
        <taxon>Sebaldella</taxon>
    </lineage>
</organism>
<dbReference type="Pfam" id="PF00583">
    <property type="entry name" value="Acetyltransf_1"/>
    <property type="match status" value="1"/>
</dbReference>
<dbReference type="InterPro" id="IPR016181">
    <property type="entry name" value="Acyl_CoA_acyltransferase"/>
</dbReference>
<dbReference type="KEGG" id="str:Sterm_1336"/>
<dbReference type="EMBL" id="CP001739">
    <property type="protein sequence ID" value="ACZ08201.1"/>
    <property type="molecule type" value="Genomic_DNA"/>
</dbReference>
<dbReference type="PROSITE" id="PS51186">
    <property type="entry name" value="GNAT"/>
    <property type="match status" value="1"/>
</dbReference>
<evidence type="ECO:0000313" key="5">
    <source>
        <dbReference type="Proteomes" id="UP000000845"/>
    </source>
</evidence>
<dbReference type="SUPFAM" id="SSF55729">
    <property type="entry name" value="Acyl-CoA N-acyltransferases (Nat)"/>
    <property type="match status" value="1"/>
</dbReference>
<dbReference type="InterPro" id="IPR051556">
    <property type="entry name" value="N-term/lysine_N-AcTrnsfr"/>
</dbReference>
<keyword evidence="5" id="KW-1185">Reference proteome</keyword>
<gene>
    <name evidence="4" type="ordered locus">Sterm_1336</name>
</gene>
<evidence type="ECO:0000256" key="2">
    <source>
        <dbReference type="ARBA" id="ARBA00023315"/>
    </source>
</evidence>
<proteinExistence type="predicted"/>
<dbReference type="Gene3D" id="3.40.630.30">
    <property type="match status" value="1"/>
</dbReference>
<dbReference type="InterPro" id="IPR000182">
    <property type="entry name" value="GNAT_dom"/>
</dbReference>
<name>D1AHG7_SEBTE</name>
<dbReference type="RefSeq" id="WP_012860797.1">
    <property type="nucleotide sequence ID" value="NC_013517.1"/>
</dbReference>
<dbReference type="CDD" id="cd04301">
    <property type="entry name" value="NAT_SF"/>
    <property type="match status" value="1"/>
</dbReference>
<dbReference type="AlphaFoldDB" id="D1AHG7"/>
<keyword evidence="1" id="KW-0808">Transferase</keyword>
<dbReference type="PANTHER" id="PTHR42919">
    <property type="entry name" value="N-ALPHA-ACETYLTRANSFERASE"/>
    <property type="match status" value="1"/>
</dbReference>
<dbReference type="GO" id="GO:0016747">
    <property type="term" value="F:acyltransferase activity, transferring groups other than amino-acyl groups"/>
    <property type="evidence" value="ECO:0007669"/>
    <property type="project" value="InterPro"/>
</dbReference>
<keyword evidence="2" id="KW-0012">Acyltransferase</keyword>
<dbReference type="PANTHER" id="PTHR42919:SF8">
    <property type="entry name" value="N-ALPHA-ACETYLTRANSFERASE 50"/>
    <property type="match status" value="1"/>
</dbReference>
<feature type="domain" description="N-acetyltransferase" evidence="3">
    <location>
        <begin position="2"/>
        <end position="158"/>
    </location>
</feature>
<evidence type="ECO:0000313" key="4">
    <source>
        <dbReference type="EMBL" id="ACZ08201.1"/>
    </source>
</evidence>
<sequence length="158" mass="18368">MKILRNLQELSRTTYLNSFCKILNENDVKAYISAKYSLENLRAELEDKTTRFLFLTFDNKKIGYMKYNHDSYKLNNSLDIDRIYLSDAYKGRGFGTKLLQKAESIAKNNNKSYLTLGVLMLNKPAVSFYEKNNFSVFGEENIIIGSNSYVLLHMMKNI</sequence>
<evidence type="ECO:0000259" key="3">
    <source>
        <dbReference type="PROSITE" id="PS51186"/>
    </source>
</evidence>
<accession>D1AHG7</accession>
<reference evidence="5" key="1">
    <citation type="submission" date="2009-09" db="EMBL/GenBank/DDBJ databases">
        <title>The complete chromosome of Sebaldella termitidis ATCC 33386.</title>
        <authorList>
            <consortium name="US DOE Joint Genome Institute (JGI-PGF)"/>
            <person name="Lucas S."/>
            <person name="Copeland A."/>
            <person name="Lapidus A."/>
            <person name="Glavina del Rio T."/>
            <person name="Dalin E."/>
            <person name="Tice H."/>
            <person name="Bruce D."/>
            <person name="Goodwin L."/>
            <person name="Pitluck S."/>
            <person name="Kyrpides N."/>
            <person name="Mavromatis K."/>
            <person name="Ivanova N."/>
            <person name="Mikhailova N."/>
            <person name="Sims D."/>
            <person name="Meincke L."/>
            <person name="Brettin T."/>
            <person name="Detter J.C."/>
            <person name="Han C."/>
            <person name="Larimer F."/>
            <person name="Land M."/>
            <person name="Hauser L."/>
            <person name="Markowitz V."/>
            <person name="Cheng J.F."/>
            <person name="Hugenholtz P."/>
            <person name="Woyke T."/>
            <person name="Wu D."/>
            <person name="Eisen J.A."/>
        </authorList>
    </citation>
    <scope>NUCLEOTIDE SEQUENCE [LARGE SCALE GENOMIC DNA]</scope>
    <source>
        <strain evidence="5">ATCC 33386 / NCTC 11300</strain>
    </source>
</reference>
<dbReference type="HOGENOM" id="CLU_013985_18_0_0"/>
<dbReference type="eggNOG" id="COG0456">
    <property type="taxonomic scope" value="Bacteria"/>
</dbReference>
<evidence type="ECO:0000256" key="1">
    <source>
        <dbReference type="ARBA" id="ARBA00022679"/>
    </source>
</evidence>
<dbReference type="Proteomes" id="UP000000845">
    <property type="component" value="Chromosome"/>
</dbReference>
<reference evidence="4 5" key="2">
    <citation type="journal article" date="2010" name="Stand. Genomic Sci.">
        <title>Complete genome sequence of Sebaldella termitidis type strain (NCTC 11300).</title>
        <authorList>
            <person name="Harmon-Smith M."/>
            <person name="Celia L."/>
            <person name="Chertkov O."/>
            <person name="Lapidus A."/>
            <person name="Copeland A."/>
            <person name="Glavina Del Rio T."/>
            <person name="Nolan M."/>
            <person name="Lucas S."/>
            <person name="Tice H."/>
            <person name="Cheng J.F."/>
            <person name="Han C."/>
            <person name="Detter J.C."/>
            <person name="Bruce D."/>
            <person name="Goodwin L."/>
            <person name="Pitluck S."/>
            <person name="Pati A."/>
            <person name="Liolios K."/>
            <person name="Ivanova N."/>
            <person name="Mavromatis K."/>
            <person name="Mikhailova N."/>
            <person name="Chen A."/>
            <person name="Palaniappan K."/>
            <person name="Land M."/>
            <person name="Hauser L."/>
            <person name="Chang Y.J."/>
            <person name="Jeffries C.D."/>
            <person name="Brettin T."/>
            <person name="Goker M."/>
            <person name="Beck B."/>
            <person name="Bristow J."/>
            <person name="Eisen J.A."/>
            <person name="Markowitz V."/>
            <person name="Hugenholtz P."/>
            <person name="Kyrpides N.C."/>
            <person name="Klenk H.P."/>
            <person name="Chen F."/>
        </authorList>
    </citation>
    <scope>NUCLEOTIDE SEQUENCE [LARGE SCALE GENOMIC DNA]</scope>
    <source>
        <strain evidence="5">ATCC 33386 / NCTC 11300</strain>
    </source>
</reference>
<dbReference type="STRING" id="526218.Sterm_1336"/>